<evidence type="ECO:0000313" key="6">
    <source>
        <dbReference type="Proteomes" id="UP000315522"/>
    </source>
</evidence>
<dbReference type="PANTHER" id="PTHR22999">
    <property type="entry name" value="PX SERINE/THREONINE KINASE PXK"/>
    <property type="match status" value="1"/>
</dbReference>
<dbReference type="InterPro" id="IPR003114">
    <property type="entry name" value="Phox_assoc"/>
</dbReference>
<dbReference type="GO" id="GO:0035091">
    <property type="term" value="F:phosphatidylinositol binding"/>
    <property type="evidence" value="ECO:0007669"/>
    <property type="project" value="TreeGrafter"/>
</dbReference>
<gene>
    <name evidence="5" type="primary">pxa1</name>
    <name evidence="5" type="ORF">LAWI1_G000963</name>
</gene>
<dbReference type="PANTHER" id="PTHR22999:SF23">
    <property type="entry name" value="SORTING NEXIN-16"/>
    <property type="match status" value="1"/>
</dbReference>
<feature type="compositionally biased region" description="Polar residues" evidence="3">
    <location>
        <begin position="358"/>
        <end position="368"/>
    </location>
</feature>
<evidence type="ECO:0000256" key="2">
    <source>
        <dbReference type="ARBA" id="ARBA00022490"/>
    </source>
</evidence>
<feature type="compositionally biased region" description="Low complexity" evidence="3">
    <location>
        <begin position="17"/>
        <end position="30"/>
    </location>
</feature>
<organism evidence="5 6">
    <name type="scientific">Lachnellula willkommii</name>
    <dbReference type="NCBI Taxonomy" id="215461"/>
    <lineage>
        <taxon>Eukaryota</taxon>
        <taxon>Fungi</taxon>
        <taxon>Dikarya</taxon>
        <taxon>Ascomycota</taxon>
        <taxon>Pezizomycotina</taxon>
        <taxon>Leotiomycetes</taxon>
        <taxon>Helotiales</taxon>
        <taxon>Lachnaceae</taxon>
        <taxon>Lachnellula</taxon>
    </lineage>
</organism>
<dbReference type="GO" id="GO:0005769">
    <property type="term" value="C:early endosome"/>
    <property type="evidence" value="ECO:0007669"/>
    <property type="project" value="TreeGrafter"/>
</dbReference>
<evidence type="ECO:0000256" key="3">
    <source>
        <dbReference type="SAM" id="MobiDB-lite"/>
    </source>
</evidence>
<protein>
    <submittedName>
        <fullName evidence="5">PXA domain protein</fullName>
    </submittedName>
</protein>
<keyword evidence="6" id="KW-1185">Reference proteome</keyword>
<feature type="domain" description="PXA" evidence="4">
    <location>
        <begin position="92"/>
        <end position="277"/>
    </location>
</feature>
<evidence type="ECO:0000256" key="1">
    <source>
        <dbReference type="ARBA" id="ARBA00004496"/>
    </source>
</evidence>
<name>A0A559MKR8_9HELO</name>
<keyword evidence="2" id="KW-0963">Cytoplasm</keyword>
<evidence type="ECO:0000313" key="5">
    <source>
        <dbReference type="EMBL" id="TVY93554.1"/>
    </source>
</evidence>
<dbReference type="GO" id="GO:0045022">
    <property type="term" value="P:early endosome to late endosome transport"/>
    <property type="evidence" value="ECO:0007669"/>
    <property type="project" value="TreeGrafter"/>
</dbReference>
<dbReference type="AlphaFoldDB" id="A0A559MKR8"/>
<dbReference type="GO" id="GO:0005770">
    <property type="term" value="C:late endosome"/>
    <property type="evidence" value="ECO:0007669"/>
    <property type="project" value="TreeGrafter"/>
</dbReference>
<proteinExistence type="predicted"/>
<reference evidence="5 6" key="1">
    <citation type="submission" date="2018-05" db="EMBL/GenBank/DDBJ databases">
        <title>Genome sequencing and assembly of the regulated plant pathogen Lachnellula willkommii and related sister species for the development of diagnostic species identification markers.</title>
        <authorList>
            <person name="Giroux E."/>
            <person name="Bilodeau G."/>
        </authorList>
    </citation>
    <scope>NUCLEOTIDE SEQUENCE [LARGE SCALE GENOMIC DNA]</scope>
    <source>
        <strain evidence="5 6">CBS 172.35</strain>
    </source>
</reference>
<dbReference type="EMBL" id="QGML01000115">
    <property type="protein sequence ID" value="TVY93554.1"/>
    <property type="molecule type" value="Genomic_DNA"/>
</dbReference>
<feature type="region of interest" description="Disordered" evidence="3">
    <location>
        <begin position="1"/>
        <end position="52"/>
    </location>
</feature>
<dbReference type="Proteomes" id="UP000315522">
    <property type="component" value="Unassembled WGS sequence"/>
</dbReference>
<dbReference type="Pfam" id="PF02194">
    <property type="entry name" value="PXA"/>
    <property type="match status" value="1"/>
</dbReference>
<dbReference type="InterPro" id="IPR051837">
    <property type="entry name" value="SortingNexin/PXDomain-PKLike"/>
</dbReference>
<comment type="subcellular location">
    <subcellularLocation>
        <location evidence="1">Cytoplasm</location>
    </subcellularLocation>
</comment>
<feature type="compositionally biased region" description="Basic and acidic residues" evidence="3">
    <location>
        <begin position="369"/>
        <end position="380"/>
    </location>
</feature>
<dbReference type="SMART" id="SM00313">
    <property type="entry name" value="PXA"/>
    <property type="match status" value="1"/>
</dbReference>
<evidence type="ECO:0000259" key="4">
    <source>
        <dbReference type="PROSITE" id="PS51207"/>
    </source>
</evidence>
<accession>A0A559MKR8</accession>
<comment type="caution">
    <text evidence="5">The sequence shown here is derived from an EMBL/GenBank/DDBJ whole genome shotgun (WGS) entry which is preliminary data.</text>
</comment>
<dbReference type="PROSITE" id="PS51207">
    <property type="entry name" value="PXA"/>
    <property type="match status" value="1"/>
</dbReference>
<sequence length="567" mass="63565">MPRLQPRPKAVATSNLTPASASSTPGPSISRDPFLKAESPTSRSTGGRQLADPVSQRATLFLIRRTLCTHLSDKGRSTPAPINEILPPLTSSNEVDVELYAFIAIIIREFVQTWYSKITPDPYFVEEVVKIIAHCTRALEQRLRKVDLESLLFDELPDLLETHVQAYRTSHYSTHPSPLEGEPRKIYHSLWPFPALVPVPDDNAFVQQQMNNEAHYRQLLVHGILAVLLPTEDLENDCLTTLVGQIFSEMILGGGIGGKASEPWLLWEGITKVSEVIQDHLPKSKAKVRLDRSNSQSLSPPPVDVTGGAEKKWRFGTSIQRTFWLILQYAFFTFTTIRFLIITISTSPSLPSRIAATNKPTSSAQSQEHTGEPKLTRDRMSNGPNRPVKRPIIKMRLWSCFSNLFDLDFRMPWLYGMVTMLQWGALAGPGEVGNIDGMLDKILSHAVQTHVLDPSLLPLMLRTARSALFPNNTLAPPRTIPSPDEQLLIRRRCAEAILSLLPAKIQDIYFGAGIERRVGEIEEVLNVFSDSYCNKHLLYGIVELIVVRLIPELDHKGVDELLEERLS</sequence>
<feature type="region of interest" description="Disordered" evidence="3">
    <location>
        <begin position="353"/>
        <end position="386"/>
    </location>
</feature>